<dbReference type="EMBL" id="CP044616">
    <property type="protein sequence ID" value="QRD92611.1"/>
    <property type="molecule type" value="Genomic_DNA"/>
</dbReference>
<keyword evidence="2" id="KW-1185">Reference proteome</keyword>
<dbReference type="VEuPathDB" id="FungiDB:F9C07_1932176"/>
<reference evidence="2" key="1">
    <citation type="journal article" date="2021" name="G3 (Bethesda)">
        <title>Chromosome assembled and annotated genome sequence of Aspergillus flavus NRRL 3357.</title>
        <authorList>
            <person name="Skerker J.M."/>
            <person name="Pianalto K.M."/>
            <person name="Mondo S.J."/>
            <person name="Yang K."/>
            <person name="Arkin A.P."/>
            <person name="Keller N.P."/>
            <person name="Grigoriev I.V."/>
            <person name="Louise Glass N.L."/>
        </authorList>
    </citation>
    <scope>NUCLEOTIDE SEQUENCE [LARGE SCALE GENOMIC DNA]</scope>
    <source>
        <strain evidence="2">ATCC 200026 / FGSC A1120 / IAM 13836 / NRRL 3357 / JCM 12722 / SRRC 167</strain>
    </source>
</reference>
<dbReference type="AlphaFoldDB" id="A0A7U2MZ91"/>
<organism evidence="1 2">
    <name type="scientific">Aspergillus flavus (strain ATCC 200026 / FGSC A1120 / IAM 13836 / NRRL 3357 / JCM 12722 / SRRC 167)</name>
    <dbReference type="NCBI Taxonomy" id="332952"/>
    <lineage>
        <taxon>Eukaryota</taxon>
        <taxon>Fungi</taxon>
        <taxon>Dikarya</taxon>
        <taxon>Ascomycota</taxon>
        <taxon>Pezizomycotina</taxon>
        <taxon>Eurotiomycetes</taxon>
        <taxon>Eurotiomycetidae</taxon>
        <taxon>Eurotiales</taxon>
        <taxon>Aspergillaceae</taxon>
        <taxon>Aspergillus</taxon>
        <taxon>Aspergillus subgen. Circumdati</taxon>
    </lineage>
</organism>
<accession>A0A7U2MZ91</accession>
<dbReference type="VEuPathDB" id="FungiDB:AFLA_013996"/>
<sequence>MSSTTITPKRTYSIPNEGIRLHHCSMHYWQDRHLLRKSQQEETEKPTQDDIEAIKQDKNLFRQAVQMLSEHLAHTARNIIRTDRVEDLDTVCKYDAETKDGTITSRGIVLIADEDSQYLETEAQVPVIVRKRGLTSKE</sequence>
<evidence type="ECO:0000313" key="2">
    <source>
        <dbReference type="Proteomes" id="UP000596276"/>
    </source>
</evidence>
<gene>
    <name evidence="1" type="ORF">F9C07_1932176</name>
</gene>
<proteinExistence type="predicted"/>
<name>A0A7U2MZ91_ASPFN</name>
<dbReference type="Proteomes" id="UP000596276">
    <property type="component" value="Chromosome 8"/>
</dbReference>
<protein>
    <submittedName>
        <fullName evidence="1">Uncharacterized protein</fullName>
    </submittedName>
</protein>
<evidence type="ECO:0000313" key="1">
    <source>
        <dbReference type="EMBL" id="QRD92611.1"/>
    </source>
</evidence>